<evidence type="ECO:0000313" key="2">
    <source>
        <dbReference type="Proteomes" id="UP000295192"/>
    </source>
</evidence>
<organism evidence="1 2">
    <name type="scientific">Drosophila navojoa</name>
    <name type="common">Fruit fly</name>
    <dbReference type="NCBI Taxonomy" id="7232"/>
    <lineage>
        <taxon>Eukaryota</taxon>
        <taxon>Metazoa</taxon>
        <taxon>Ecdysozoa</taxon>
        <taxon>Arthropoda</taxon>
        <taxon>Hexapoda</taxon>
        <taxon>Insecta</taxon>
        <taxon>Pterygota</taxon>
        <taxon>Neoptera</taxon>
        <taxon>Endopterygota</taxon>
        <taxon>Diptera</taxon>
        <taxon>Brachycera</taxon>
        <taxon>Muscomorpha</taxon>
        <taxon>Ephydroidea</taxon>
        <taxon>Drosophilidae</taxon>
        <taxon>Drosophila</taxon>
    </lineage>
</organism>
<protein>
    <submittedName>
        <fullName evidence="1">Uncharacterized protein</fullName>
    </submittedName>
</protein>
<comment type="caution">
    <text evidence="1">The sequence shown here is derived from an EMBL/GenBank/DDBJ whole genome shotgun (WGS) entry which is preliminary data.</text>
</comment>
<dbReference type="EMBL" id="LSRL02000052">
    <property type="protein sequence ID" value="TDG46799.1"/>
    <property type="molecule type" value="Genomic_DNA"/>
</dbReference>
<accession>A0A484BDL1</accession>
<proteinExistence type="predicted"/>
<keyword evidence="2" id="KW-1185">Reference proteome</keyword>
<evidence type="ECO:0000313" key="1">
    <source>
        <dbReference type="EMBL" id="TDG46799.1"/>
    </source>
</evidence>
<gene>
    <name evidence="1" type="ORF">AWZ03_006683</name>
</gene>
<name>A0A484BDL1_DRONA</name>
<sequence length="67" mass="7814">MLRMLYFIRDALPSKLRSLSPSPSPSPLLREFASDRVSQRSHRVVRLERAALTSRHAQHCFGLHHHR</sequence>
<dbReference type="Proteomes" id="UP000295192">
    <property type="component" value="Unassembled WGS sequence"/>
</dbReference>
<reference evidence="1 2" key="1">
    <citation type="journal article" date="2019" name="J. Hered.">
        <title>An Improved Genome Assembly for Drosophila navojoa, the Basal Species in the mojavensis Cluster.</title>
        <authorList>
            <person name="Vanderlinde T."/>
            <person name="Dupim E.G."/>
            <person name="Nazario-Yepiz N.O."/>
            <person name="Carvalho A.B."/>
        </authorList>
    </citation>
    <scope>NUCLEOTIDE SEQUENCE [LARGE SCALE GENOMIC DNA]</scope>
    <source>
        <strain evidence="1">Navoj_Jal97</strain>
        <tissue evidence="1">Whole organism</tissue>
    </source>
</reference>
<dbReference type="AlphaFoldDB" id="A0A484BDL1"/>